<dbReference type="GO" id="GO:0045944">
    <property type="term" value="P:positive regulation of transcription by RNA polymerase II"/>
    <property type="evidence" value="ECO:0007669"/>
    <property type="project" value="InterPro"/>
</dbReference>
<evidence type="ECO:0000256" key="1">
    <source>
        <dbReference type="ARBA" id="ARBA00004123"/>
    </source>
</evidence>
<comment type="subcellular location">
    <subcellularLocation>
        <location evidence="1">Nucleus</location>
    </subcellularLocation>
</comment>
<dbReference type="InterPro" id="IPR002100">
    <property type="entry name" value="TF_MADSbox"/>
</dbReference>
<dbReference type="Pfam" id="PF00319">
    <property type="entry name" value="SRF-TF"/>
    <property type="match status" value="1"/>
</dbReference>
<dbReference type="GO" id="GO:0000978">
    <property type="term" value="F:RNA polymerase II cis-regulatory region sequence-specific DNA binding"/>
    <property type="evidence" value="ECO:0007669"/>
    <property type="project" value="TreeGrafter"/>
</dbReference>
<dbReference type="PANTHER" id="PTHR11945:SF629">
    <property type="entry name" value="OS02G0164450 PROTEIN"/>
    <property type="match status" value="1"/>
</dbReference>
<dbReference type="InterPro" id="IPR036879">
    <property type="entry name" value="TF_MADSbox_sf"/>
</dbReference>
<evidence type="ECO:0000313" key="8">
    <source>
        <dbReference type="EMBL" id="KAH0465106.1"/>
    </source>
</evidence>
<accession>A0AAV7H7I8</accession>
<feature type="coiled-coil region" evidence="6">
    <location>
        <begin position="221"/>
        <end position="294"/>
    </location>
</feature>
<dbReference type="SMART" id="SM00432">
    <property type="entry name" value="MADS"/>
    <property type="match status" value="1"/>
</dbReference>
<protein>
    <recommendedName>
        <fullName evidence="7">MADS-box domain-containing protein</fullName>
    </recommendedName>
</protein>
<dbReference type="GO" id="GO:0046983">
    <property type="term" value="F:protein dimerization activity"/>
    <property type="evidence" value="ECO:0007669"/>
    <property type="project" value="InterPro"/>
</dbReference>
<dbReference type="EMBL" id="JAGFBR010000006">
    <property type="protein sequence ID" value="KAH0465106.1"/>
    <property type="molecule type" value="Genomic_DNA"/>
</dbReference>
<evidence type="ECO:0000256" key="5">
    <source>
        <dbReference type="ARBA" id="ARBA00023242"/>
    </source>
</evidence>
<organism evidence="8 9">
    <name type="scientific">Dendrobium chrysotoxum</name>
    <name type="common">Orchid</name>
    <dbReference type="NCBI Taxonomy" id="161865"/>
    <lineage>
        <taxon>Eukaryota</taxon>
        <taxon>Viridiplantae</taxon>
        <taxon>Streptophyta</taxon>
        <taxon>Embryophyta</taxon>
        <taxon>Tracheophyta</taxon>
        <taxon>Spermatophyta</taxon>
        <taxon>Magnoliopsida</taxon>
        <taxon>Liliopsida</taxon>
        <taxon>Asparagales</taxon>
        <taxon>Orchidaceae</taxon>
        <taxon>Epidendroideae</taxon>
        <taxon>Malaxideae</taxon>
        <taxon>Dendrobiinae</taxon>
        <taxon>Dendrobium</taxon>
    </lineage>
</organism>
<evidence type="ECO:0000256" key="4">
    <source>
        <dbReference type="ARBA" id="ARBA00023163"/>
    </source>
</evidence>
<dbReference type="CDD" id="cd00265">
    <property type="entry name" value="MADS_MEF2_like"/>
    <property type="match status" value="1"/>
</dbReference>
<evidence type="ECO:0000256" key="3">
    <source>
        <dbReference type="ARBA" id="ARBA00023125"/>
    </source>
</evidence>
<keyword evidence="3" id="KW-0238">DNA-binding</keyword>
<dbReference type="Gene3D" id="3.40.1810.10">
    <property type="entry name" value="Transcription factor, MADS-box"/>
    <property type="match status" value="1"/>
</dbReference>
<keyword evidence="6" id="KW-0175">Coiled coil</keyword>
<keyword evidence="9" id="KW-1185">Reference proteome</keyword>
<dbReference type="GO" id="GO:0005634">
    <property type="term" value="C:nucleus"/>
    <property type="evidence" value="ECO:0007669"/>
    <property type="project" value="UniProtKB-SubCell"/>
</dbReference>
<reference evidence="8 9" key="1">
    <citation type="journal article" date="2021" name="Hortic Res">
        <title>Chromosome-scale assembly of the Dendrobium chrysotoxum genome enhances the understanding of orchid evolution.</title>
        <authorList>
            <person name="Zhang Y."/>
            <person name="Zhang G.Q."/>
            <person name="Zhang D."/>
            <person name="Liu X.D."/>
            <person name="Xu X.Y."/>
            <person name="Sun W.H."/>
            <person name="Yu X."/>
            <person name="Zhu X."/>
            <person name="Wang Z.W."/>
            <person name="Zhao X."/>
            <person name="Zhong W.Y."/>
            <person name="Chen H."/>
            <person name="Yin W.L."/>
            <person name="Huang T."/>
            <person name="Niu S.C."/>
            <person name="Liu Z.J."/>
        </authorList>
    </citation>
    <scope>NUCLEOTIDE SEQUENCE [LARGE SCALE GENOMIC DNA]</scope>
    <source>
        <strain evidence="8">Lindl</strain>
    </source>
</reference>
<comment type="caution">
    <text evidence="8">The sequence shown here is derived from an EMBL/GenBank/DDBJ whole genome shotgun (WGS) entry which is preliminary data.</text>
</comment>
<dbReference type="FunFam" id="3.40.1810.10:FF:000006">
    <property type="entry name" value="Agamous-like MADS-box protein AGL62"/>
    <property type="match status" value="1"/>
</dbReference>
<sequence length="392" mass="43160">MERFRKNRGILATMGGLIVRFQHVFTSGGGSLGKDFIFLARYKALASLDSGSPIRTAPAIHKLSDLSLSLRLPFLLCSSRKLGGGTPFPPSSLVRRFQDRTRSPAPVGTDLASFRPTELRLLSKKVSMFKKKQSMGRQKIEIKPIKKEEARQVCFSKRRNGLFKKASELSTLCGAEICVVVFSPAGKAFSFGHPSVDVVAHRFLANAPLPSLCEPFVAAAAIKLNEDYAQLNALLEKEKMRRAALDEALTVPQLGANKPFWRNGEVESMGLEELEELRAQLIQLRSAVAERSNQLLAMQQGYQRLLPLPSSVSGHNSFGDNRLLLASPSAFENRFGYSVDGLTFCSFKTEMQPDIYGQLPSSSLQPYAPTRFGIDHYGPPYYAAGPPYSPVA</sequence>
<gene>
    <name evidence="8" type="ORF">IEQ34_005209</name>
</gene>
<feature type="domain" description="MADS-box" evidence="7">
    <location>
        <begin position="135"/>
        <end position="195"/>
    </location>
</feature>
<dbReference type="SUPFAM" id="SSF55455">
    <property type="entry name" value="SRF-like"/>
    <property type="match status" value="1"/>
</dbReference>
<dbReference type="PROSITE" id="PS50066">
    <property type="entry name" value="MADS_BOX_2"/>
    <property type="match status" value="1"/>
</dbReference>
<dbReference type="Proteomes" id="UP000775213">
    <property type="component" value="Unassembled WGS sequence"/>
</dbReference>
<dbReference type="GO" id="GO:0000981">
    <property type="term" value="F:DNA-binding transcription factor activity, RNA polymerase II-specific"/>
    <property type="evidence" value="ECO:0007669"/>
    <property type="project" value="TreeGrafter"/>
</dbReference>
<dbReference type="PRINTS" id="PR00404">
    <property type="entry name" value="MADSDOMAIN"/>
</dbReference>
<proteinExistence type="predicted"/>
<evidence type="ECO:0000259" key="7">
    <source>
        <dbReference type="PROSITE" id="PS50066"/>
    </source>
</evidence>
<keyword evidence="4" id="KW-0804">Transcription</keyword>
<keyword evidence="5" id="KW-0539">Nucleus</keyword>
<dbReference type="InterPro" id="IPR033896">
    <property type="entry name" value="MEF2-like_N"/>
</dbReference>
<keyword evidence="2" id="KW-0805">Transcription regulation</keyword>
<dbReference type="AlphaFoldDB" id="A0AAV7H7I8"/>
<evidence type="ECO:0000256" key="2">
    <source>
        <dbReference type="ARBA" id="ARBA00023015"/>
    </source>
</evidence>
<dbReference type="PANTHER" id="PTHR11945">
    <property type="entry name" value="MADS BOX PROTEIN"/>
    <property type="match status" value="1"/>
</dbReference>
<evidence type="ECO:0000256" key="6">
    <source>
        <dbReference type="SAM" id="Coils"/>
    </source>
</evidence>
<name>A0AAV7H7I8_DENCH</name>
<evidence type="ECO:0000313" key="9">
    <source>
        <dbReference type="Proteomes" id="UP000775213"/>
    </source>
</evidence>